<evidence type="ECO:0000256" key="2">
    <source>
        <dbReference type="PROSITE-ProRule" id="PRU00703"/>
    </source>
</evidence>
<dbReference type="PANTHER" id="PTHR43080:SF29">
    <property type="entry name" value="OS02G0818000 PROTEIN"/>
    <property type="match status" value="1"/>
</dbReference>
<sequence length="216" mass="23612">MDTPLTVDAVMTKDPITVTPDTEFKDIAALLTAEEISAVPVVEDGRPIGVVSEADLLCKEDIPATAPTMFSGRRARHHWRKAQAVRARDLMTAPVRTVEVGTGVAAAAHQLTTAGSRRLFVVDQGKLVGVVSRRDLLDVFLRPDPDVRREVEEEVFTQVLRAEPASFTVTVEHGVVTVLGRLERRSAVSSAERLIALVPGVVGVRNRLDYVWNDEV</sequence>
<organism evidence="5 6">
    <name type="scientific">Amycolatopsis pigmentata</name>
    <dbReference type="NCBI Taxonomy" id="450801"/>
    <lineage>
        <taxon>Bacteria</taxon>
        <taxon>Bacillati</taxon>
        <taxon>Actinomycetota</taxon>
        <taxon>Actinomycetes</taxon>
        <taxon>Pseudonocardiales</taxon>
        <taxon>Pseudonocardiaceae</taxon>
        <taxon>Amycolatopsis</taxon>
    </lineage>
</organism>
<evidence type="ECO:0000256" key="1">
    <source>
        <dbReference type="ARBA" id="ARBA00023122"/>
    </source>
</evidence>
<dbReference type="PROSITE" id="PS50914">
    <property type="entry name" value="BON"/>
    <property type="match status" value="1"/>
</dbReference>
<proteinExistence type="predicted"/>
<gene>
    <name evidence="5" type="ORF">ACFSXZ_12210</name>
</gene>
<dbReference type="Gene3D" id="3.10.580.10">
    <property type="entry name" value="CBS-domain"/>
    <property type="match status" value="1"/>
</dbReference>
<dbReference type="InterPro" id="IPR046342">
    <property type="entry name" value="CBS_dom_sf"/>
</dbReference>
<keyword evidence="6" id="KW-1185">Reference proteome</keyword>
<evidence type="ECO:0000259" key="3">
    <source>
        <dbReference type="PROSITE" id="PS50914"/>
    </source>
</evidence>
<feature type="domain" description="BON" evidence="3">
    <location>
        <begin position="143"/>
        <end position="212"/>
    </location>
</feature>
<dbReference type="Gene3D" id="3.30.1340.30">
    <property type="match status" value="1"/>
</dbReference>
<dbReference type="EMBL" id="JBHUKR010000006">
    <property type="protein sequence ID" value="MFD2417087.1"/>
    <property type="molecule type" value="Genomic_DNA"/>
</dbReference>
<dbReference type="SUPFAM" id="SSF54631">
    <property type="entry name" value="CBS-domain pair"/>
    <property type="match status" value="1"/>
</dbReference>
<feature type="domain" description="CBS" evidence="4">
    <location>
        <begin position="91"/>
        <end position="147"/>
    </location>
</feature>
<dbReference type="PROSITE" id="PS51371">
    <property type="entry name" value="CBS"/>
    <property type="match status" value="2"/>
</dbReference>
<name>A0ABW5FRN3_9PSEU</name>
<evidence type="ECO:0000313" key="5">
    <source>
        <dbReference type="EMBL" id="MFD2417087.1"/>
    </source>
</evidence>
<dbReference type="InterPro" id="IPR000644">
    <property type="entry name" value="CBS_dom"/>
</dbReference>
<accession>A0ABW5FRN3</accession>
<dbReference type="SMART" id="SM00116">
    <property type="entry name" value="CBS"/>
    <property type="match status" value="2"/>
</dbReference>
<evidence type="ECO:0000313" key="6">
    <source>
        <dbReference type="Proteomes" id="UP001597417"/>
    </source>
</evidence>
<dbReference type="Proteomes" id="UP001597417">
    <property type="component" value="Unassembled WGS sequence"/>
</dbReference>
<dbReference type="Pfam" id="PF04972">
    <property type="entry name" value="BON"/>
    <property type="match status" value="1"/>
</dbReference>
<feature type="domain" description="CBS" evidence="4">
    <location>
        <begin position="11"/>
        <end position="68"/>
    </location>
</feature>
<comment type="caution">
    <text evidence="5">The sequence shown here is derived from an EMBL/GenBank/DDBJ whole genome shotgun (WGS) entry which is preliminary data.</text>
</comment>
<dbReference type="RefSeq" id="WP_378264464.1">
    <property type="nucleotide sequence ID" value="NZ_JBHUKR010000006.1"/>
</dbReference>
<evidence type="ECO:0000259" key="4">
    <source>
        <dbReference type="PROSITE" id="PS51371"/>
    </source>
</evidence>
<dbReference type="PANTHER" id="PTHR43080">
    <property type="entry name" value="CBS DOMAIN-CONTAINING PROTEIN CBSX3, MITOCHONDRIAL"/>
    <property type="match status" value="1"/>
</dbReference>
<dbReference type="CDD" id="cd04586">
    <property type="entry name" value="CBS_pair_BON_assoc"/>
    <property type="match status" value="1"/>
</dbReference>
<reference evidence="6" key="1">
    <citation type="journal article" date="2019" name="Int. J. Syst. Evol. Microbiol.">
        <title>The Global Catalogue of Microorganisms (GCM) 10K type strain sequencing project: providing services to taxonomists for standard genome sequencing and annotation.</title>
        <authorList>
            <consortium name="The Broad Institute Genomics Platform"/>
            <consortium name="The Broad Institute Genome Sequencing Center for Infectious Disease"/>
            <person name="Wu L."/>
            <person name="Ma J."/>
        </authorList>
    </citation>
    <scope>NUCLEOTIDE SEQUENCE [LARGE SCALE GENOMIC DNA]</scope>
    <source>
        <strain evidence="6">CGMCC 4.7645</strain>
    </source>
</reference>
<dbReference type="InterPro" id="IPR051257">
    <property type="entry name" value="Diverse_CBS-Domain"/>
</dbReference>
<dbReference type="PIRSF" id="PIRSF036990">
    <property type="entry name" value="UCP036990_CBS_BON"/>
    <property type="match status" value="1"/>
</dbReference>
<dbReference type="Pfam" id="PF00571">
    <property type="entry name" value="CBS"/>
    <property type="match status" value="2"/>
</dbReference>
<keyword evidence="1 2" id="KW-0129">CBS domain</keyword>
<protein>
    <submittedName>
        <fullName evidence="5">CBS domain-containing protein</fullName>
    </submittedName>
</protein>
<dbReference type="InterPro" id="IPR007055">
    <property type="entry name" value="BON_dom"/>
</dbReference>
<dbReference type="InterPro" id="IPR017080">
    <property type="entry name" value="UCP036990_CBS_BON"/>
</dbReference>